<accession>A0ABR3PAF1</accession>
<name>A0ABR3PAF1_9PEZI</name>
<dbReference type="InterPro" id="IPR002733">
    <property type="entry name" value="AMMECR1_domain"/>
</dbReference>
<dbReference type="NCBIfam" id="TIGR00296">
    <property type="entry name" value="TIGR00296 family protein"/>
    <property type="match status" value="1"/>
</dbReference>
<feature type="compositionally biased region" description="Acidic residues" evidence="1">
    <location>
        <begin position="41"/>
        <end position="58"/>
    </location>
</feature>
<dbReference type="InterPro" id="IPR036071">
    <property type="entry name" value="AMMECR1_dom_sf"/>
</dbReference>
<dbReference type="RefSeq" id="XP_069199374.1">
    <property type="nucleotide sequence ID" value="XM_069346507.1"/>
</dbReference>
<dbReference type="Gene3D" id="3.30.700.20">
    <property type="entry name" value="Hypothetical protein ph0010, domain 1"/>
    <property type="match status" value="1"/>
</dbReference>
<feature type="compositionally biased region" description="Low complexity" evidence="1">
    <location>
        <begin position="61"/>
        <end position="71"/>
    </location>
</feature>
<evidence type="ECO:0000313" key="4">
    <source>
        <dbReference type="Proteomes" id="UP001562354"/>
    </source>
</evidence>
<dbReference type="Pfam" id="PF01871">
    <property type="entry name" value="AMMECR1"/>
    <property type="match status" value="1"/>
</dbReference>
<comment type="caution">
    <text evidence="3">The sequence shown here is derived from an EMBL/GenBank/DDBJ whole genome shotgun (WGS) entry which is preliminary data.</text>
</comment>
<evidence type="ECO:0000259" key="2">
    <source>
        <dbReference type="PROSITE" id="PS51112"/>
    </source>
</evidence>
<dbReference type="SUPFAM" id="SSF143447">
    <property type="entry name" value="AMMECR1-like"/>
    <property type="match status" value="1"/>
</dbReference>
<feature type="domain" description="AMMECR1" evidence="2">
    <location>
        <begin position="88"/>
        <end position="290"/>
    </location>
</feature>
<dbReference type="PANTHER" id="PTHR13016">
    <property type="entry name" value="AMMECR1 HOMOLOG"/>
    <property type="match status" value="1"/>
</dbReference>
<protein>
    <recommendedName>
        <fullName evidence="2">AMMECR1 domain-containing protein</fullName>
    </recommendedName>
</protein>
<evidence type="ECO:0000256" key="1">
    <source>
        <dbReference type="SAM" id="MobiDB-lite"/>
    </source>
</evidence>
<keyword evidence="4" id="KW-1185">Reference proteome</keyword>
<dbReference type="InterPro" id="IPR027485">
    <property type="entry name" value="AMMECR1_N"/>
</dbReference>
<reference evidence="3 4" key="1">
    <citation type="submission" date="2024-07" db="EMBL/GenBank/DDBJ databases">
        <title>Draft sequence of the Neodothiora populina.</title>
        <authorList>
            <person name="Drown D.D."/>
            <person name="Schuette U.S."/>
            <person name="Buechlein A.B."/>
            <person name="Rusch D.R."/>
            <person name="Winton L.W."/>
            <person name="Adams G.A."/>
        </authorList>
    </citation>
    <scope>NUCLEOTIDE SEQUENCE [LARGE SCALE GENOMIC DNA]</scope>
    <source>
        <strain evidence="3 4">CPC 39397</strain>
    </source>
</reference>
<gene>
    <name evidence="3" type="ORF">AAFC00_006540</name>
</gene>
<proteinExistence type="predicted"/>
<feature type="region of interest" description="Disordered" evidence="1">
    <location>
        <begin position="85"/>
        <end position="123"/>
    </location>
</feature>
<dbReference type="GeneID" id="95980239"/>
<dbReference type="PANTHER" id="PTHR13016:SF0">
    <property type="entry name" value="AMME SYNDROME CANDIDATE GENE 1 PROTEIN"/>
    <property type="match status" value="1"/>
</dbReference>
<evidence type="ECO:0000313" key="3">
    <source>
        <dbReference type="EMBL" id="KAL1303099.1"/>
    </source>
</evidence>
<sequence length="300" mass="33221">MATRAHCAFCFETLAASFEKRPALTLAQVQQLWDQCYNEDEDHETDDAEMTDVDNEDDSTSRTSTAGSSGRPAAISRLLRHVASQNSASSSSTLTSSSSSGQSSSSTAPASQSSSRTSLSSASARPEDRCPLFITWNTISPSSGNKSLRGCIGTFQAQPLEEGLSDYALTSAFEDHRFMPISKELLPKLQCCVTLLTNFSAPTRDPFDWTIGVHGIRISFTSHSNRLGATYLPDVALEQGWTKEEAIISLMRKAGWSGKRDEWRKVSGLELVRYEGKKVDLNYKEWKQWRDWVEKKGNKP</sequence>
<dbReference type="PROSITE" id="PS51112">
    <property type="entry name" value="AMMECR1"/>
    <property type="match status" value="1"/>
</dbReference>
<dbReference type="EMBL" id="JBFMKM010000010">
    <property type="protein sequence ID" value="KAL1303099.1"/>
    <property type="molecule type" value="Genomic_DNA"/>
</dbReference>
<organism evidence="3 4">
    <name type="scientific">Neodothiora populina</name>
    <dbReference type="NCBI Taxonomy" id="2781224"/>
    <lineage>
        <taxon>Eukaryota</taxon>
        <taxon>Fungi</taxon>
        <taxon>Dikarya</taxon>
        <taxon>Ascomycota</taxon>
        <taxon>Pezizomycotina</taxon>
        <taxon>Dothideomycetes</taxon>
        <taxon>Dothideomycetidae</taxon>
        <taxon>Dothideales</taxon>
        <taxon>Dothioraceae</taxon>
        <taxon>Neodothiora</taxon>
    </lineage>
</organism>
<dbReference type="Proteomes" id="UP001562354">
    <property type="component" value="Unassembled WGS sequence"/>
</dbReference>
<dbReference type="InterPro" id="IPR023473">
    <property type="entry name" value="AMMECR1"/>
</dbReference>
<feature type="region of interest" description="Disordered" evidence="1">
    <location>
        <begin position="41"/>
        <end position="72"/>
    </location>
</feature>